<gene>
    <name evidence="2" type="ORF">V6N12_017149</name>
</gene>
<protein>
    <recommendedName>
        <fullName evidence="4">Myosin motor domain-containing protein</fullName>
    </recommendedName>
</protein>
<dbReference type="PANTHER" id="PTHR13140:SF836">
    <property type="entry name" value="MYOSIN-6"/>
    <property type="match status" value="1"/>
</dbReference>
<dbReference type="PROSITE" id="PS50096">
    <property type="entry name" value="IQ"/>
    <property type="match status" value="2"/>
</dbReference>
<evidence type="ECO:0000256" key="1">
    <source>
        <dbReference type="ARBA" id="ARBA00022860"/>
    </source>
</evidence>
<evidence type="ECO:0000313" key="2">
    <source>
        <dbReference type="EMBL" id="KAK8504609.1"/>
    </source>
</evidence>
<keyword evidence="3" id="KW-1185">Reference proteome</keyword>
<reference evidence="2 3" key="1">
    <citation type="journal article" date="2024" name="G3 (Bethesda)">
        <title>Genome assembly of Hibiscus sabdariffa L. provides insights into metabolisms of medicinal natural products.</title>
        <authorList>
            <person name="Kim T."/>
        </authorList>
    </citation>
    <scope>NUCLEOTIDE SEQUENCE [LARGE SCALE GENOMIC DNA]</scope>
    <source>
        <strain evidence="2">TK-2024</strain>
        <tissue evidence="2">Old leaves</tissue>
    </source>
</reference>
<dbReference type="InterPro" id="IPR027417">
    <property type="entry name" value="P-loop_NTPase"/>
</dbReference>
<dbReference type="Gene3D" id="3.30.70.1590">
    <property type="match status" value="1"/>
</dbReference>
<keyword evidence="1" id="KW-0112">Calmodulin-binding</keyword>
<organism evidence="2 3">
    <name type="scientific">Hibiscus sabdariffa</name>
    <name type="common">roselle</name>
    <dbReference type="NCBI Taxonomy" id="183260"/>
    <lineage>
        <taxon>Eukaryota</taxon>
        <taxon>Viridiplantae</taxon>
        <taxon>Streptophyta</taxon>
        <taxon>Embryophyta</taxon>
        <taxon>Tracheophyta</taxon>
        <taxon>Spermatophyta</taxon>
        <taxon>Magnoliopsida</taxon>
        <taxon>eudicotyledons</taxon>
        <taxon>Gunneridae</taxon>
        <taxon>Pentapetalae</taxon>
        <taxon>rosids</taxon>
        <taxon>malvids</taxon>
        <taxon>Malvales</taxon>
        <taxon>Malvaceae</taxon>
        <taxon>Malvoideae</taxon>
        <taxon>Hibiscus</taxon>
    </lineage>
</organism>
<accession>A0ABR2BBW6</accession>
<dbReference type="PANTHER" id="PTHR13140">
    <property type="entry name" value="MYOSIN"/>
    <property type="match status" value="1"/>
</dbReference>
<dbReference type="Gene3D" id="1.20.5.190">
    <property type="match status" value="2"/>
</dbReference>
<name>A0ABR2BBW6_9ROSI</name>
<proteinExistence type="predicted"/>
<dbReference type="EMBL" id="JBBPBM010000139">
    <property type="protein sequence ID" value="KAK8504609.1"/>
    <property type="molecule type" value="Genomic_DNA"/>
</dbReference>
<comment type="caution">
    <text evidence="2">The sequence shown here is derived from an EMBL/GenBank/DDBJ whole genome shotgun (WGS) entry which is preliminary data.</text>
</comment>
<sequence length="128" mass="15191">MLVYFWQIGKTKVFLRTGQKAELDTRRSEVLGRLASIIQRKIHSYLARKSFIMRRRSALQIQYVCKGQLARKIYDGKRKEATSLRIQRHLRMHLARKAYKDICLYVVSIQMVMRGWLHAMSYASEGRQ</sequence>
<evidence type="ECO:0008006" key="4">
    <source>
        <dbReference type="Google" id="ProtNLM"/>
    </source>
</evidence>
<dbReference type="SUPFAM" id="SSF52540">
    <property type="entry name" value="P-loop containing nucleoside triphosphate hydrolases"/>
    <property type="match status" value="1"/>
</dbReference>
<dbReference type="SMART" id="SM00015">
    <property type="entry name" value="IQ"/>
    <property type="match status" value="3"/>
</dbReference>
<dbReference type="Pfam" id="PF00612">
    <property type="entry name" value="IQ"/>
    <property type="match status" value="2"/>
</dbReference>
<dbReference type="Proteomes" id="UP001472677">
    <property type="component" value="Unassembled WGS sequence"/>
</dbReference>
<evidence type="ECO:0000313" key="3">
    <source>
        <dbReference type="Proteomes" id="UP001472677"/>
    </source>
</evidence>
<dbReference type="InterPro" id="IPR000048">
    <property type="entry name" value="IQ_motif_EF-hand-BS"/>
</dbReference>